<dbReference type="Proteomes" id="UP001515480">
    <property type="component" value="Unassembled WGS sequence"/>
</dbReference>
<comment type="caution">
    <text evidence="4">The sequence shown here is derived from an EMBL/GenBank/DDBJ whole genome shotgun (WGS) entry which is preliminary data.</text>
</comment>
<evidence type="ECO:0000313" key="5">
    <source>
        <dbReference type="Proteomes" id="UP001515480"/>
    </source>
</evidence>
<dbReference type="InterPro" id="IPR023395">
    <property type="entry name" value="MCP_dom_sf"/>
</dbReference>
<evidence type="ECO:0000256" key="1">
    <source>
        <dbReference type="ARBA" id="ARBA00004370"/>
    </source>
</evidence>
<dbReference type="AlphaFoldDB" id="A0AB34JFI5"/>
<dbReference type="GO" id="GO:0016020">
    <property type="term" value="C:membrane"/>
    <property type="evidence" value="ECO:0007669"/>
    <property type="project" value="UniProtKB-SubCell"/>
</dbReference>
<name>A0AB34JFI5_PRYPA</name>
<dbReference type="SUPFAM" id="SSF103506">
    <property type="entry name" value="Mitochondrial carrier"/>
    <property type="match status" value="1"/>
</dbReference>
<keyword evidence="2" id="KW-0812">Transmembrane</keyword>
<gene>
    <name evidence="4" type="ORF">AB1Y20_023005</name>
</gene>
<evidence type="ECO:0000256" key="3">
    <source>
        <dbReference type="ARBA" id="ARBA00023136"/>
    </source>
</evidence>
<proteinExistence type="predicted"/>
<evidence type="ECO:0000256" key="2">
    <source>
        <dbReference type="ARBA" id="ARBA00022692"/>
    </source>
</evidence>
<evidence type="ECO:0008006" key="6">
    <source>
        <dbReference type="Google" id="ProtNLM"/>
    </source>
</evidence>
<dbReference type="Gene3D" id="1.50.40.10">
    <property type="entry name" value="Mitochondrial carrier domain"/>
    <property type="match status" value="1"/>
</dbReference>
<keyword evidence="5" id="KW-1185">Reference proteome</keyword>
<accession>A0AB34JFI5</accession>
<sequence>MEEEAYHRVSITQRTLIVAGASAADMLVNFPLWICAKCVSAGIPLPSLRNLYKGSGSLYFAMGPLTIVEDRTTAVALDTIGDRLSVDLRHAASACISGGVAALTVGCQIEGIITRSHATGETVLQTAVSTHARGGFASIFVPYGAMMIAAREVPYAGCLFFLSGRIRTLLHGDRDSKGSAYSTSLQAVATDVLAACLTAMVAGPISHVPSVIAAHQQAHSRSFVESCRAIRASSGRRGFLAGLVPRTISLVGSLFTVPFAIERIQPFVERI</sequence>
<comment type="subcellular location">
    <subcellularLocation>
        <location evidence="1">Membrane</location>
    </subcellularLocation>
</comment>
<protein>
    <recommendedName>
        <fullName evidence="6">Mitochondrial fission process protein 1</fullName>
    </recommendedName>
</protein>
<organism evidence="4 5">
    <name type="scientific">Prymnesium parvum</name>
    <name type="common">Toxic golden alga</name>
    <dbReference type="NCBI Taxonomy" id="97485"/>
    <lineage>
        <taxon>Eukaryota</taxon>
        <taxon>Haptista</taxon>
        <taxon>Haptophyta</taxon>
        <taxon>Prymnesiophyceae</taxon>
        <taxon>Prymnesiales</taxon>
        <taxon>Prymnesiaceae</taxon>
        <taxon>Prymnesium</taxon>
    </lineage>
</organism>
<reference evidence="4 5" key="1">
    <citation type="journal article" date="2024" name="Science">
        <title>Giant polyketide synthase enzymes in the biosynthesis of giant marine polyether toxins.</title>
        <authorList>
            <person name="Fallon T.R."/>
            <person name="Shende V.V."/>
            <person name="Wierzbicki I.H."/>
            <person name="Pendleton A.L."/>
            <person name="Watervoot N.F."/>
            <person name="Auber R.P."/>
            <person name="Gonzalez D.J."/>
            <person name="Wisecaver J.H."/>
            <person name="Moore B.S."/>
        </authorList>
    </citation>
    <scope>NUCLEOTIDE SEQUENCE [LARGE SCALE GENOMIC DNA]</scope>
    <source>
        <strain evidence="4 5">12B1</strain>
    </source>
</reference>
<dbReference type="EMBL" id="JBGBPQ010000009">
    <property type="protein sequence ID" value="KAL1519487.1"/>
    <property type="molecule type" value="Genomic_DNA"/>
</dbReference>
<keyword evidence="3" id="KW-0472">Membrane</keyword>
<evidence type="ECO:0000313" key="4">
    <source>
        <dbReference type="EMBL" id="KAL1519487.1"/>
    </source>
</evidence>